<sequence length="103" mass="11272">MYRPTTSPTSPATESHKANKCGRETKRKDLFTDKTTPKPRLRTTKGQANLKEAVLITNCGCRPLCPLSSVSHHKNHNLATSELGSKTISHQPAQLETGGEDCE</sequence>
<feature type="compositionally biased region" description="Polar residues" evidence="1">
    <location>
        <begin position="78"/>
        <end position="94"/>
    </location>
</feature>
<evidence type="ECO:0000256" key="1">
    <source>
        <dbReference type="SAM" id="MobiDB-lite"/>
    </source>
</evidence>
<name>A0ABD0LMK5_9CAEN</name>
<protein>
    <submittedName>
        <fullName evidence="2">Uncharacterized protein</fullName>
    </submittedName>
</protein>
<feature type="region of interest" description="Disordered" evidence="1">
    <location>
        <begin position="78"/>
        <end position="103"/>
    </location>
</feature>
<comment type="caution">
    <text evidence="2">The sequence shown here is derived from an EMBL/GenBank/DDBJ whole genome shotgun (WGS) entry which is preliminary data.</text>
</comment>
<proteinExistence type="predicted"/>
<gene>
    <name evidence="2" type="ORF">BaRGS_00008461</name>
</gene>
<dbReference type="AlphaFoldDB" id="A0ABD0LMK5"/>
<feature type="region of interest" description="Disordered" evidence="1">
    <location>
        <begin position="1"/>
        <end position="42"/>
    </location>
</feature>
<evidence type="ECO:0000313" key="2">
    <source>
        <dbReference type="EMBL" id="KAK7500238.1"/>
    </source>
</evidence>
<keyword evidence="3" id="KW-1185">Reference proteome</keyword>
<evidence type="ECO:0000313" key="3">
    <source>
        <dbReference type="Proteomes" id="UP001519460"/>
    </source>
</evidence>
<organism evidence="2 3">
    <name type="scientific">Batillaria attramentaria</name>
    <dbReference type="NCBI Taxonomy" id="370345"/>
    <lineage>
        <taxon>Eukaryota</taxon>
        <taxon>Metazoa</taxon>
        <taxon>Spiralia</taxon>
        <taxon>Lophotrochozoa</taxon>
        <taxon>Mollusca</taxon>
        <taxon>Gastropoda</taxon>
        <taxon>Caenogastropoda</taxon>
        <taxon>Sorbeoconcha</taxon>
        <taxon>Cerithioidea</taxon>
        <taxon>Batillariidae</taxon>
        <taxon>Batillaria</taxon>
    </lineage>
</organism>
<feature type="compositionally biased region" description="Low complexity" evidence="1">
    <location>
        <begin position="1"/>
        <end position="13"/>
    </location>
</feature>
<accession>A0ABD0LMK5</accession>
<dbReference type="EMBL" id="JACVVK020000038">
    <property type="protein sequence ID" value="KAK7500238.1"/>
    <property type="molecule type" value="Genomic_DNA"/>
</dbReference>
<dbReference type="Proteomes" id="UP001519460">
    <property type="component" value="Unassembled WGS sequence"/>
</dbReference>
<reference evidence="2 3" key="1">
    <citation type="journal article" date="2023" name="Sci. Data">
        <title>Genome assembly of the Korean intertidal mud-creeper Batillaria attramentaria.</title>
        <authorList>
            <person name="Patra A.K."/>
            <person name="Ho P.T."/>
            <person name="Jun S."/>
            <person name="Lee S.J."/>
            <person name="Kim Y."/>
            <person name="Won Y.J."/>
        </authorList>
    </citation>
    <scope>NUCLEOTIDE SEQUENCE [LARGE SCALE GENOMIC DNA]</scope>
    <source>
        <strain evidence="2">Wonlab-2016</strain>
    </source>
</reference>
<feature type="compositionally biased region" description="Basic and acidic residues" evidence="1">
    <location>
        <begin position="14"/>
        <end position="36"/>
    </location>
</feature>